<dbReference type="SUPFAM" id="SSF55073">
    <property type="entry name" value="Nucleotide cyclase"/>
    <property type="match status" value="1"/>
</dbReference>
<dbReference type="InterPro" id="IPR050697">
    <property type="entry name" value="Adenylyl/Guanylyl_Cyclase_3/4"/>
</dbReference>
<evidence type="ECO:0000313" key="5">
    <source>
        <dbReference type="Proteomes" id="UP000534294"/>
    </source>
</evidence>
<organism evidence="4 5">
    <name type="scientific">Prosthecobacter dejongeii</name>
    <dbReference type="NCBI Taxonomy" id="48465"/>
    <lineage>
        <taxon>Bacteria</taxon>
        <taxon>Pseudomonadati</taxon>
        <taxon>Verrucomicrobiota</taxon>
        <taxon>Verrucomicrobiia</taxon>
        <taxon>Verrucomicrobiales</taxon>
        <taxon>Verrucomicrobiaceae</taxon>
        <taxon>Prosthecobacter</taxon>
    </lineage>
</organism>
<comment type="caution">
    <text evidence="4">The sequence shown here is derived from an EMBL/GenBank/DDBJ whole genome shotgun (WGS) entry which is preliminary data.</text>
</comment>
<dbReference type="InterPro" id="IPR003660">
    <property type="entry name" value="HAMP_dom"/>
</dbReference>
<dbReference type="GO" id="GO:0004016">
    <property type="term" value="F:adenylate cyclase activity"/>
    <property type="evidence" value="ECO:0007669"/>
    <property type="project" value="UniProtKB-ARBA"/>
</dbReference>
<dbReference type="InterPro" id="IPR029787">
    <property type="entry name" value="Nucleotide_cyclase"/>
</dbReference>
<dbReference type="Gene3D" id="3.30.70.1230">
    <property type="entry name" value="Nucleotide cyclase"/>
    <property type="match status" value="1"/>
</dbReference>
<dbReference type="SMART" id="SM00304">
    <property type="entry name" value="HAMP"/>
    <property type="match status" value="1"/>
</dbReference>
<evidence type="ECO:0000313" key="4">
    <source>
        <dbReference type="EMBL" id="MBB5036238.1"/>
    </source>
</evidence>
<dbReference type="Pfam" id="PF00211">
    <property type="entry name" value="Guanylate_cyc"/>
    <property type="match status" value="1"/>
</dbReference>
<evidence type="ECO:0000259" key="2">
    <source>
        <dbReference type="PROSITE" id="PS50125"/>
    </source>
</evidence>
<dbReference type="PROSITE" id="PS50885">
    <property type="entry name" value="HAMP"/>
    <property type="match status" value="1"/>
</dbReference>
<dbReference type="Gene3D" id="6.10.340.10">
    <property type="match status" value="1"/>
</dbReference>
<dbReference type="InterPro" id="IPR001054">
    <property type="entry name" value="A/G_cyclase"/>
</dbReference>
<feature type="domain" description="Guanylate cyclase" evidence="2">
    <location>
        <begin position="388"/>
        <end position="516"/>
    </location>
</feature>
<dbReference type="PANTHER" id="PTHR43081">
    <property type="entry name" value="ADENYLATE CYCLASE, TERMINAL-DIFFERENTIATION SPECIFIC-RELATED"/>
    <property type="match status" value="1"/>
</dbReference>
<gene>
    <name evidence="4" type="ORF">HNQ64_000472</name>
</gene>
<dbReference type="GO" id="GO:0035556">
    <property type="term" value="P:intracellular signal transduction"/>
    <property type="evidence" value="ECO:0007669"/>
    <property type="project" value="InterPro"/>
</dbReference>
<dbReference type="GO" id="GO:0006171">
    <property type="term" value="P:cAMP biosynthetic process"/>
    <property type="evidence" value="ECO:0007669"/>
    <property type="project" value="TreeGrafter"/>
</dbReference>
<sequence>MTFRAKLQQAILGVVAGTTAAVLMVAQSQNSASYRSMVDTLFSQQMAAFRVEQEAQLQLARKQAARLAESVRLFAALEEGDPETYQVAADELRLAEFDFFRLASAQTGLMPPPEGSRSGHFQEAAERALTVQLETVSKTLPEEQTQAQVGFVLLPGFEGGQDLHRVLALHIRNFDQTVGTLFLGQSVRRLMPVLGGQGNQPLQAAFWTQGQLLGASLPQAAAAPLKALEPTVEQVEFSFQQEGTDYLAHAHLLNAASRFPAAWLVSVFSLEELQAQQKGLQWRVVGIGSVALLLASVAGWLFAAQLSKPIGELVTATNAVRAGNLKVRLERGRTDELAALTESFNDMTAGLELKERYHSVLSMVADARVAEQLMAGSIQLGGELRQVTVVFCDIRGYTALSAGRDPREVITLLNDHMGALTRVVYRWHGVINQFAGDAIMILFGAPASHGDDAQNAVSCALEMIAERQRLNAESHEPMGIGIGIATGTVVAGCIGAENRADYTVVGEHVNLAARLCSSAAAGEIVVDAATHQRLSSNFPSVPLEPLKLKGFADAVTAFRIVIAPSPV</sequence>
<evidence type="ECO:0000259" key="3">
    <source>
        <dbReference type="PROSITE" id="PS50885"/>
    </source>
</evidence>
<dbReference type="Pfam" id="PF00672">
    <property type="entry name" value="HAMP"/>
    <property type="match status" value="1"/>
</dbReference>
<feature type="domain" description="HAMP" evidence="3">
    <location>
        <begin position="304"/>
        <end position="356"/>
    </location>
</feature>
<evidence type="ECO:0000256" key="1">
    <source>
        <dbReference type="SAM" id="Phobius"/>
    </source>
</evidence>
<keyword evidence="1" id="KW-1133">Transmembrane helix</keyword>
<keyword evidence="1" id="KW-0812">Transmembrane</keyword>
<dbReference type="Proteomes" id="UP000534294">
    <property type="component" value="Unassembled WGS sequence"/>
</dbReference>
<dbReference type="AlphaFoldDB" id="A0A7W7YHF1"/>
<keyword evidence="5" id="KW-1185">Reference proteome</keyword>
<protein>
    <submittedName>
        <fullName evidence="4">Class 3 adenylate cyclase</fullName>
    </submittedName>
</protein>
<dbReference type="CDD" id="cd07302">
    <property type="entry name" value="CHD"/>
    <property type="match status" value="1"/>
</dbReference>
<proteinExistence type="predicted"/>
<dbReference type="GO" id="GO:0016020">
    <property type="term" value="C:membrane"/>
    <property type="evidence" value="ECO:0007669"/>
    <property type="project" value="InterPro"/>
</dbReference>
<accession>A0A7W7YHF1</accession>
<name>A0A7W7YHF1_9BACT</name>
<dbReference type="CDD" id="cd06225">
    <property type="entry name" value="HAMP"/>
    <property type="match status" value="1"/>
</dbReference>
<reference evidence="4 5" key="1">
    <citation type="submission" date="2020-08" db="EMBL/GenBank/DDBJ databases">
        <title>Genomic Encyclopedia of Type Strains, Phase IV (KMG-IV): sequencing the most valuable type-strain genomes for metagenomic binning, comparative biology and taxonomic classification.</title>
        <authorList>
            <person name="Goeker M."/>
        </authorList>
    </citation>
    <scope>NUCLEOTIDE SEQUENCE [LARGE SCALE GENOMIC DNA]</scope>
    <source>
        <strain evidence="4 5">DSM 12251</strain>
    </source>
</reference>
<feature type="transmembrane region" description="Helical" evidence="1">
    <location>
        <begin position="282"/>
        <end position="303"/>
    </location>
</feature>
<dbReference type="RefSeq" id="WP_184204812.1">
    <property type="nucleotide sequence ID" value="NZ_JACHIF010000001.1"/>
</dbReference>
<dbReference type="SUPFAM" id="SSF158472">
    <property type="entry name" value="HAMP domain-like"/>
    <property type="match status" value="1"/>
</dbReference>
<dbReference type="PROSITE" id="PS50125">
    <property type="entry name" value="GUANYLATE_CYCLASE_2"/>
    <property type="match status" value="1"/>
</dbReference>
<keyword evidence="1" id="KW-0472">Membrane</keyword>
<dbReference type="SMART" id="SM00044">
    <property type="entry name" value="CYCc"/>
    <property type="match status" value="1"/>
</dbReference>
<dbReference type="PANTHER" id="PTHR43081:SF1">
    <property type="entry name" value="ADENYLATE CYCLASE, TERMINAL-DIFFERENTIATION SPECIFIC"/>
    <property type="match status" value="1"/>
</dbReference>
<dbReference type="EMBL" id="JACHIF010000001">
    <property type="protein sequence ID" value="MBB5036238.1"/>
    <property type="molecule type" value="Genomic_DNA"/>
</dbReference>